<dbReference type="NCBIfam" id="TIGR03708">
    <property type="entry name" value="poly_P_AMP_trns"/>
    <property type="match status" value="1"/>
</dbReference>
<protein>
    <submittedName>
        <fullName evidence="2">Polyphosphate:AMP phosphotransferase</fullName>
    </submittedName>
</protein>
<evidence type="ECO:0000313" key="2">
    <source>
        <dbReference type="EMBL" id="TSH90158.1"/>
    </source>
</evidence>
<dbReference type="OrthoDB" id="9775224at2"/>
<gene>
    <name evidence="2" type="primary">pap</name>
    <name evidence="2" type="ORF">FOZ76_20165</name>
</gene>
<name>A0A556AB98_9BURK</name>
<dbReference type="GO" id="GO:0043751">
    <property type="term" value="F:polyphosphate:AMP phosphotransferase activity"/>
    <property type="evidence" value="ECO:0007669"/>
    <property type="project" value="InterPro"/>
</dbReference>
<dbReference type="PANTHER" id="PTHR34383:SF3">
    <property type="entry name" value="POLYPHOSPHATE:AMP PHOSPHOTRANSFERASE"/>
    <property type="match status" value="1"/>
</dbReference>
<keyword evidence="3" id="KW-1185">Reference proteome</keyword>
<feature type="domain" description="Polyphosphate kinase-2-related" evidence="1">
    <location>
        <begin position="265"/>
        <end position="486"/>
    </location>
</feature>
<comment type="caution">
    <text evidence="2">The sequence shown here is derived from an EMBL/GenBank/DDBJ whole genome shotgun (WGS) entry which is preliminary data.</text>
</comment>
<dbReference type="Proteomes" id="UP000318405">
    <property type="component" value="Unassembled WGS sequence"/>
</dbReference>
<dbReference type="PANTHER" id="PTHR34383">
    <property type="entry name" value="POLYPHOSPHATE:AMP PHOSPHOTRANSFERASE-RELATED"/>
    <property type="match status" value="1"/>
</dbReference>
<dbReference type="GO" id="GO:0006797">
    <property type="term" value="P:polyphosphate metabolic process"/>
    <property type="evidence" value="ECO:0007669"/>
    <property type="project" value="InterPro"/>
</dbReference>
<dbReference type="Pfam" id="PF03976">
    <property type="entry name" value="PPK2"/>
    <property type="match status" value="2"/>
</dbReference>
<sequence length="493" mass="56335">MNDILAYAETDPVLAENDDGAREAALRTELLVQQYELLAREDRAILFVVAGLDGAGKGSAVNLLNEWMDPRHIRTLAFGTPTPEELARPMMWRYWRELPARGRIGIVFGSWYQALFAQAARRARDEEALESMAAAVRRFEAMLVADHVQVVKLWFHLSRDAQRARCARLAANPDTAWRVSPDDLKVAKRFARLREAGERVIASTHAEPCPWIVVPSADDRFRAMRTGEVVLAALRTPPPAPSFAKPVKVADGRLDNLDYGDAAMKRGAYEKELMHWQARVGRAVRQARFGRRSLVLVFEGKDAAGKGGAIRRVGHALDVRQYRIVPISAPNDIERAHPYLWRFWQHAPTPGRVTIFDRSWYGRVLAERVERFASRRDWMRAYEEIDDFEAQWVAHGAILVKFWLSISDDEQLKRFREREKTAFKNFKITPDDWRNRRKGSQYRRAAADMLAHTDTPHAPWHVIATDDKRTARVQVLRTVAQALERALSTGDET</sequence>
<dbReference type="SUPFAM" id="SSF52540">
    <property type="entry name" value="P-loop containing nucleoside triphosphate hydrolases"/>
    <property type="match status" value="2"/>
</dbReference>
<dbReference type="InterPro" id="IPR022488">
    <property type="entry name" value="PPK2-related"/>
</dbReference>
<reference evidence="2 3" key="1">
    <citation type="submission" date="2019-07" db="EMBL/GenBank/DDBJ databases">
        <title>Qingshengfaniella alkalisoli gen. nov., sp. nov., isolated from saline soil.</title>
        <authorList>
            <person name="Xu L."/>
            <person name="Huang X.-X."/>
            <person name="Sun J.-Q."/>
        </authorList>
    </citation>
    <scope>NUCLEOTIDE SEQUENCE [LARGE SCALE GENOMIC DNA]</scope>
    <source>
        <strain evidence="2 3">DSM 27279</strain>
    </source>
</reference>
<feature type="domain" description="Polyphosphate kinase-2-related" evidence="1">
    <location>
        <begin position="17"/>
        <end position="234"/>
    </location>
</feature>
<dbReference type="InterPro" id="IPR027417">
    <property type="entry name" value="P-loop_NTPase"/>
</dbReference>
<dbReference type="AlphaFoldDB" id="A0A556AB98"/>
<dbReference type="InterPro" id="IPR022489">
    <property type="entry name" value="PolyP_AMP_Tfrase"/>
</dbReference>
<organism evidence="2 3">
    <name type="scientific">Verticiella sediminum</name>
    <dbReference type="NCBI Taxonomy" id="1247510"/>
    <lineage>
        <taxon>Bacteria</taxon>
        <taxon>Pseudomonadati</taxon>
        <taxon>Pseudomonadota</taxon>
        <taxon>Betaproteobacteria</taxon>
        <taxon>Burkholderiales</taxon>
        <taxon>Alcaligenaceae</taxon>
        <taxon>Verticiella</taxon>
    </lineage>
</organism>
<evidence type="ECO:0000313" key="3">
    <source>
        <dbReference type="Proteomes" id="UP000318405"/>
    </source>
</evidence>
<dbReference type="Gene3D" id="3.40.50.300">
    <property type="entry name" value="P-loop containing nucleotide triphosphate hydrolases"/>
    <property type="match status" value="2"/>
</dbReference>
<dbReference type="EMBL" id="VLTJ01000039">
    <property type="protein sequence ID" value="TSH90158.1"/>
    <property type="molecule type" value="Genomic_DNA"/>
</dbReference>
<keyword evidence="2" id="KW-0808">Transferase</keyword>
<accession>A0A556AB98</accession>
<evidence type="ECO:0000259" key="1">
    <source>
        <dbReference type="Pfam" id="PF03976"/>
    </source>
</evidence>
<proteinExistence type="predicted"/>
<dbReference type="RefSeq" id="WP_143950072.1">
    <property type="nucleotide sequence ID" value="NZ_BAABMB010000003.1"/>
</dbReference>